<evidence type="ECO:0000259" key="11">
    <source>
        <dbReference type="Pfam" id="PF02518"/>
    </source>
</evidence>
<evidence type="ECO:0000256" key="5">
    <source>
        <dbReference type="ARBA" id="ARBA00022741"/>
    </source>
</evidence>
<feature type="transmembrane region" description="Helical" evidence="10">
    <location>
        <begin position="24"/>
        <end position="44"/>
    </location>
</feature>
<evidence type="ECO:0000256" key="6">
    <source>
        <dbReference type="ARBA" id="ARBA00022777"/>
    </source>
</evidence>
<dbReference type="InterPro" id="IPR050482">
    <property type="entry name" value="Sensor_HK_TwoCompSys"/>
</dbReference>
<dbReference type="OrthoDB" id="9778496at2"/>
<keyword evidence="3" id="KW-0597">Phosphoprotein</keyword>
<dbReference type="AlphaFoldDB" id="A0A1M6AFL9"/>
<dbReference type="GO" id="GO:0005524">
    <property type="term" value="F:ATP binding"/>
    <property type="evidence" value="ECO:0007669"/>
    <property type="project" value="UniProtKB-KW"/>
</dbReference>
<comment type="catalytic activity">
    <reaction evidence="1">
        <text>ATP + protein L-histidine = ADP + protein N-phospho-L-histidine.</text>
        <dbReference type="EC" id="2.7.13.3"/>
    </reaction>
</comment>
<dbReference type="InterPro" id="IPR011712">
    <property type="entry name" value="Sig_transdc_His_kin_sub3_dim/P"/>
</dbReference>
<evidence type="ECO:0000256" key="7">
    <source>
        <dbReference type="ARBA" id="ARBA00022840"/>
    </source>
</evidence>
<accession>A0A1M6AFL9</accession>
<keyword evidence="4" id="KW-0808">Transferase</keyword>
<sequence length="464" mass="48117">MDVRPAETTSSEGPWHRLSLASRYAVASGLVLGLAALAVGWVVVRVIEDGVVRNSANATALYMESFVSPIGDQLAADGALSAGALRALDELFENTPLGQRVVSFKLWAPDGTILSARDPALAGQGFALTDGLLRAFDGAIVAEFDELGDAESAGEAALGLPLLEIYSPVRGTWSGEVVAVAEFYEIGTELAGDLARARGRAWAAVAGTLGALGLLLWGIVRGGSRTIEAQRARLDAQVAELAALSARNRDLRLRVQAAASRATTESDRQLRRLGADLHDGPAQNLAFAALRLDAVRGALAEGAPRREVDAVALAVGRAMDEVRALSRGLALPDLAGRGLRGIVESAIAAHRAHHGTDVSLAVEGEPPAVLSEGARLCAYRFVQEGLTNAARHAGGAGVDVALAQRPAGYALAVRDRGPGPPFAAGPGLGLNGLRDRVESLGGRFALTPRPGGGTALEMELEEET</sequence>
<evidence type="ECO:0000256" key="4">
    <source>
        <dbReference type="ARBA" id="ARBA00022679"/>
    </source>
</evidence>
<evidence type="ECO:0000313" key="14">
    <source>
        <dbReference type="Proteomes" id="UP000184292"/>
    </source>
</evidence>
<evidence type="ECO:0000256" key="3">
    <source>
        <dbReference type="ARBA" id="ARBA00022553"/>
    </source>
</evidence>
<feature type="domain" description="Histidine kinase/HSP90-like ATPase" evidence="11">
    <location>
        <begin position="379"/>
        <end position="462"/>
    </location>
</feature>
<keyword evidence="7" id="KW-0067">ATP-binding</keyword>
<evidence type="ECO:0000256" key="8">
    <source>
        <dbReference type="ARBA" id="ARBA00023012"/>
    </source>
</evidence>
<keyword evidence="10" id="KW-1133">Transmembrane helix</keyword>
<keyword evidence="10" id="KW-0812">Transmembrane</keyword>
<dbReference type="Proteomes" id="UP000184292">
    <property type="component" value="Unassembled WGS sequence"/>
</dbReference>
<dbReference type="SUPFAM" id="SSF55874">
    <property type="entry name" value="ATPase domain of HSP90 chaperone/DNA topoisomerase II/histidine kinase"/>
    <property type="match status" value="1"/>
</dbReference>
<dbReference type="GO" id="GO:0000155">
    <property type="term" value="F:phosphorelay sensor kinase activity"/>
    <property type="evidence" value="ECO:0007669"/>
    <property type="project" value="InterPro"/>
</dbReference>
<evidence type="ECO:0000256" key="2">
    <source>
        <dbReference type="ARBA" id="ARBA00012438"/>
    </source>
</evidence>
<dbReference type="EMBL" id="FQYO01000001">
    <property type="protein sequence ID" value="SHI35265.1"/>
    <property type="molecule type" value="Genomic_DNA"/>
</dbReference>
<keyword evidence="14" id="KW-1185">Reference proteome</keyword>
<dbReference type="Pfam" id="PF02518">
    <property type="entry name" value="HATPase_c"/>
    <property type="match status" value="1"/>
</dbReference>
<feature type="coiled-coil region" evidence="9">
    <location>
        <begin position="227"/>
        <end position="261"/>
    </location>
</feature>
<dbReference type="Gene3D" id="3.30.565.10">
    <property type="entry name" value="Histidine kinase-like ATPase, C-terminal domain"/>
    <property type="match status" value="1"/>
</dbReference>
<keyword evidence="10" id="KW-0472">Membrane</keyword>
<dbReference type="GO" id="GO:0046983">
    <property type="term" value="F:protein dimerization activity"/>
    <property type="evidence" value="ECO:0007669"/>
    <property type="project" value="InterPro"/>
</dbReference>
<dbReference type="Gene3D" id="1.20.5.1930">
    <property type="match status" value="1"/>
</dbReference>
<keyword evidence="5" id="KW-0547">Nucleotide-binding</keyword>
<organism evidence="13 14">
    <name type="scientific">Wenxinia saemankumensis</name>
    <dbReference type="NCBI Taxonomy" id="1447782"/>
    <lineage>
        <taxon>Bacteria</taxon>
        <taxon>Pseudomonadati</taxon>
        <taxon>Pseudomonadota</taxon>
        <taxon>Alphaproteobacteria</taxon>
        <taxon>Rhodobacterales</taxon>
        <taxon>Roseobacteraceae</taxon>
        <taxon>Wenxinia</taxon>
    </lineage>
</organism>
<evidence type="ECO:0000313" key="13">
    <source>
        <dbReference type="EMBL" id="SHI35265.1"/>
    </source>
</evidence>
<gene>
    <name evidence="13" type="ORF">SAMN05444417_0408</name>
</gene>
<dbReference type="STRING" id="1447782.SAMN05444417_0408"/>
<protein>
    <recommendedName>
        <fullName evidence="2">histidine kinase</fullName>
        <ecNumber evidence="2">2.7.13.3</ecNumber>
    </recommendedName>
</protein>
<dbReference type="CDD" id="cd16917">
    <property type="entry name" value="HATPase_UhpB-NarQ-NarX-like"/>
    <property type="match status" value="1"/>
</dbReference>
<keyword evidence="9" id="KW-0175">Coiled coil</keyword>
<evidence type="ECO:0000256" key="1">
    <source>
        <dbReference type="ARBA" id="ARBA00000085"/>
    </source>
</evidence>
<evidence type="ECO:0000256" key="9">
    <source>
        <dbReference type="SAM" id="Coils"/>
    </source>
</evidence>
<keyword evidence="6 13" id="KW-0418">Kinase</keyword>
<feature type="transmembrane region" description="Helical" evidence="10">
    <location>
        <begin position="201"/>
        <end position="220"/>
    </location>
</feature>
<dbReference type="Pfam" id="PF07730">
    <property type="entry name" value="HisKA_3"/>
    <property type="match status" value="1"/>
</dbReference>
<keyword evidence="8" id="KW-0902">Two-component regulatory system</keyword>
<dbReference type="PANTHER" id="PTHR24421:SF10">
    <property type="entry name" value="NITRATE_NITRITE SENSOR PROTEIN NARQ"/>
    <property type="match status" value="1"/>
</dbReference>
<evidence type="ECO:0000259" key="12">
    <source>
        <dbReference type="Pfam" id="PF07730"/>
    </source>
</evidence>
<proteinExistence type="predicted"/>
<feature type="domain" description="Signal transduction histidine kinase subgroup 3 dimerisation and phosphoacceptor" evidence="12">
    <location>
        <begin position="271"/>
        <end position="330"/>
    </location>
</feature>
<reference evidence="13 14" key="1">
    <citation type="submission" date="2016-11" db="EMBL/GenBank/DDBJ databases">
        <authorList>
            <person name="Jaros S."/>
            <person name="Januszkiewicz K."/>
            <person name="Wedrychowicz H."/>
        </authorList>
    </citation>
    <scope>NUCLEOTIDE SEQUENCE [LARGE SCALE GENOMIC DNA]</scope>
    <source>
        <strain evidence="13 14">DSM 100565</strain>
    </source>
</reference>
<dbReference type="GO" id="GO:0016020">
    <property type="term" value="C:membrane"/>
    <property type="evidence" value="ECO:0007669"/>
    <property type="project" value="InterPro"/>
</dbReference>
<dbReference type="RefSeq" id="WP_073326082.1">
    <property type="nucleotide sequence ID" value="NZ_FQYO01000001.1"/>
</dbReference>
<name>A0A1M6AFL9_9RHOB</name>
<evidence type="ECO:0000256" key="10">
    <source>
        <dbReference type="SAM" id="Phobius"/>
    </source>
</evidence>
<dbReference type="PANTHER" id="PTHR24421">
    <property type="entry name" value="NITRATE/NITRITE SENSOR PROTEIN NARX-RELATED"/>
    <property type="match status" value="1"/>
</dbReference>
<dbReference type="EC" id="2.7.13.3" evidence="2"/>
<dbReference type="InterPro" id="IPR003594">
    <property type="entry name" value="HATPase_dom"/>
</dbReference>
<dbReference type="InterPro" id="IPR036890">
    <property type="entry name" value="HATPase_C_sf"/>
</dbReference>